<dbReference type="OrthoDB" id="9766796at2"/>
<dbReference type="GO" id="GO:0050660">
    <property type="term" value="F:flavin adenine dinucleotide binding"/>
    <property type="evidence" value="ECO:0007669"/>
    <property type="project" value="InterPro"/>
</dbReference>
<dbReference type="GO" id="GO:0019563">
    <property type="term" value="P:glycerol catabolic process"/>
    <property type="evidence" value="ECO:0007669"/>
    <property type="project" value="UniProtKB-UniPathway"/>
</dbReference>
<dbReference type="PROSITE" id="PS00977">
    <property type="entry name" value="FAD_G3PDH_1"/>
    <property type="match status" value="1"/>
</dbReference>
<proteinExistence type="inferred from homology"/>
<evidence type="ECO:0000256" key="5">
    <source>
        <dbReference type="ARBA" id="ARBA00023002"/>
    </source>
</evidence>
<name>A0A1M4VRM1_9BACT</name>
<evidence type="ECO:0000256" key="4">
    <source>
        <dbReference type="ARBA" id="ARBA00022827"/>
    </source>
</evidence>
<dbReference type="GO" id="GO:0009331">
    <property type="term" value="C:glycerol-3-phosphate dehydrogenase (FAD) complex"/>
    <property type="evidence" value="ECO:0007669"/>
    <property type="project" value="UniProtKB-UniRule"/>
</dbReference>
<comment type="similarity">
    <text evidence="2 6">Belongs to the FAD-dependent glycerol-3-phosphate dehydrogenase family.</text>
</comment>
<accession>A0A1M4VRM1</accession>
<feature type="domain" description="FAD dependent oxidoreductase" evidence="7">
    <location>
        <begin position="5"/>
        <end position="349"/>
    </location>
</feature>
<dbReference type="Gene3D" id="1.10.10.1100">
    <property type="entry name" value="BFD-like [2Fe-2S]-binding domain"/>
    <property type="match status" value="1"/>
</dbReference>
<reference evidence="9" key="1">
    <citation type="submission" date="2016-11" db="EMBL/GenBank/DDBJ databases">
        <authorList>
            <person name="Varghese N."/>
            <person name="Submissions S."/>
        </authorList>
    </citation>
    <scope>NUCLEOTIDE SEQUENCE [LARGE SCALE GENOMIC DNA]</scope>
    <source>
        <strain evidence="9">DSM 9756</strain>
    </source>
</reference>
<dbReference type="PANTHER" id="PTHR11985:SF15">
    <property type="entry name" value="GLYCEROL-3-PHOSPHATE DEHYDROGENASE, MITOCHONDRIAL"/>
    <property type="match status" value="1"/>
</dbReference>
<comment type="cofactor">
    <cofactor evidence="1 6">
        <name>FAD</name>
        <dbReference type="ChEBI" id="CHEBI:57692"/>
    </cofactor>
</comment>
<dbReference type="EC" id="1.1.5.3" evidence="6"/>
<dbReference type="SUPFAM" id="SSF54373">
    <property type="entry name" value="FAD-linked reductases, C-terminal domain"/>
    <property type="match status" value="1"/>
</dbReference>
<evidence type="ECO:0000259" key="7">
    <source>
        <dbReference type="Pfam" id="PF01266"/>
    </source>
</evidence>
<dbReference type="GO" id="GO:0004368">
    <property type="term" value="F:glycerol-3-phosphate dehydrogenase (quinone) activity"/>
    <property type="evidence" value="ECO:0007669"/>
    <property type="project" value="UniProtKB-EC"/>
</dbReference>
<dbReference type="InterPro" id="IPR041854">
    <property type="entry name" value="BFD-like_2Fe2S-bd_dom_sf"/>
</dbReference>
<comment type="catalytic activity">
    <reaction evidence="6">
        <text>a quinone + sn-glycerol 3-phosphate = dihydroxyacetone phosphate + a quinol</text>
        <dbReference type="Rhea" id="RHEA:18977"/>
        <dbReference type="ChEBI" id="CHEBI:24646"/>
        <dbReference type="ChEBI" id="CHEBI:57597"/>
        <dbReference type="ChEBI" id="CHEBI:57642"/>
        <dbReference type="ChEBI" id="CHEBI:132124"/>
        <dbReference type="EC" id="1.1.5.3"/>
    </reaction>
</comment>
<sequence>METQVVIIGGGVTGTGLARDLALRGVQCVVVEKKDLTAGASGANHGLLHGGGRYVGNDLEAARECAQESALLKRLAPQCIEDTGSIYVALEGDDERYVADFPQLCARCGVEVEPVAVSEAREMEPELSDRVIAAYGLRDAAVDPFMLTLDNMAQACALGARLMTHTRVEALERDDGRIVRVRLRHTRTGEETVLEPRVVVNAAGAWAGQVGALAGLRFDMLYSKGSLVVTQQRVSDRVIHRLRRASDADIVVPGGTVSILGTTSVRVASPDAIYPEVHEIDTIIDECARMVPSLASARYIRAYCGVRPLLAEGSKRADRTVSRGYHLIDHNVCGLGNFITITGGKLTTYRLMAEKTADRVCDLLGLDTPCRTHVEPLPASEWGRWTEPGKAPRHWVKRADPSDLVLCECEMVPRSTVDSLVDQIRREGEAPTLEAVGVRSRVGKGPCQGNFCSQRIAAHLYEAGVYRGREGMESLMGFLRERWRGKRPLLWGQPMVQYEFQEALYCALFSLDLEARREDGGEAGS</sequence>
<dbReference type="GO" id="GO:0010181">
    <property type="term" value="F:FMN binding"/>
    <property type="evidence" value="ECO:0007669"/>
    <property type="project" value="InterPro"/>
</dbReference>
<dbReference type="Pfam" id="PF01266">
    <property type="entry name" value="DAO"/>
    <property type="match status" value="1"/>
</dbReference>
<dbReference type="InterPro" id="IPR000447">
    <property type="entry name" value="G3P_DH_FAD-dep"/>
</dbReference>
<dbReference type="GO" id="GO:0005886">
    <property type="term" value="C:plasma membrane"/>
    <property type="evidence" value="ECO:0007669"/>
    <property type="project" value="InterPro"/>
</dbReference>
<evidence type="ECO:0000256" key="1">
    <source>
        <dbReference type="ARBA" id="ARBA00001974"/>
    </source>
</evidence>
<dbReference type="EMBL" id="FQVB01000006">
    <property type="protein sequence ID" value="SHE71510.1"/>
    <property type="molecule type" value="Genomic_DNA"/>
</dbReference>
<dbReference type="NCBIfam" id="TIGR03377">
    <property type="entry name" value="glycerol3P_GlpA"/>
    <property type="match status" value="1"/>
</dbReference>
<dbReference type="SUPFAM" id="SSF51905">
    <property type="entry name" value="FAD/NAD(P)-binding domain"/>
    <property type="match status" value="1"/>
</dbReference>
<dbReference type="GO" id="GO:0006072">
    <property type="term" value="P:glycerol-3-phosphate metabolic process"/>
    <property type="evidence" value="ECO:0007669"/>
    <property type="project" value="UniProtKB-UniRule"/>
</dbReference>
<dbReference type="PRINTS" id="PR01001">
    <property type="entry name" value="FADG3PDH"/>
</dbReference>
<organism evidence="8 9">
    <name type="scientific">Desulfacinum infernum DSM 9756</name>
    <dbReference type="NCBI Taxonomy" id="1121391"/>
    <lineage>
        <taxon>Bacteria</taxon>
        <taxon>Pseudomonadati</taxon>
        <taxon>Thermodesulfobacteriota</taxon>
        <taxon>Syntrophobacteria</taxon>
        <taxon>Syntrophobacterales</taxon>
        <taxon>Syntrophobacteraceae</taxon>
        <taxon>Desulfacinum</taxon>
    </lineage>
</organism>
<dbReference type="InterPro" id="IPR017752">
    <property type="entry name" value="G3P_DH_GlpA_su"/>
</dbReference>
<dbReference type="UniPathway" id="UPA00618">
    <property type="reaction ID" value="UER00673"/>
</dbReference>
<dbReference type="Gene3D" id="3.50.50.60">
    <property type="entry name" value="FAD/NAD(P)-binding domain"/>
    <property type="match status" value="3"/>
</dbReference>
<dbReference type="InterPro" id="IPR006076">
    <property type="entry name" value="FAD-dep_OxRdtase"/>
</dbReference>
<evidence type="ECO:0000256" key="2">
    <source>
        <dbReference type="ARBA" id="ARBA00007330"/>
    </source>
</evidence>
<keyword evidence="5 6" id="KW-0560">Oxidoreductase</keyword>
<protein>
    <recommendedName>
        <fullName evidence="6">Glycerol-3-phosphate dehydrogenase</fullName>
        <ecNumber evidence="6">1.1.5.3</ecNumber>
    </recommendedName>
</protein>
<gene>
    <name evidence="8" type="ORF">SAMN02745206_00731</name>
</gene>
<dbReference type="RefSeq" id="WP_073037048.1">
    <property type="nucleotide sequence ID" value="NZ_FQVB01000006.1"/>
</dbReference>
<dbReference type="PROSITE" id="PS00978">
    <property type="entry name" value="FAD_G3PDH_2"/>
    <property type="match status" value="1"/>
</dbReference>
<evidence type="ECO:0000313" key="8">
    <source>
        <dbReference type="EMBL" id="SHE71510.1"/>
    </source>
</evidence>
<keyword evidence="9" id="KW-1185">Reference proteome</keyword>
<dbReference type="AlphaFoldDB" id="A0A1M4VRM1"/>
<dbReference type="InterPro" id="IPR036188">
    <property type="entry name" value="FAD/NAD-bd_sf"/>
</dbReference>
<keyword evidence="4" id="KW-0274">FAD</keyword>
<evidence type="ECO:0000256" key="6">
    <source>
        <dbReference type="RuleBase" id="RU361217"/>
    </source>
</evidence>
<keyword evidence="3 6" id="KW-0285">Flavoprotein</keyword>
<dbReference type="STRING" id="1121391.SAMN02745206_00731"/>
<dbReference type="PANTHER" id="PTHR11985">
    <property type="entry name" value="GLYCEROL-3-PHOSPHATE DEHYDROGENASE"/>
    <property type="match status" value="1"/>
</dbReference>
<evidence type="ECO:0000313" key="9">
    <source>
        <dbReference type="Proteomes" id="UP000184076"/>
    </source>
</evidence>
<evidence type="ECO:0000256" key="3">
    <source>
        <dbReference type="ARBA" id="ARBA00022630"/>
    </source>
</evidence>
<dbReference type="Proteomes" id="UP000184076">
    <property type="component" value="Unassembled WGS sequence"/>
</dbReference>